<dbReference type="AlphaFoldDB" id="A0A8K0GBN1"/>
<dbReference type="CDD" id="cd03784">
    <property type="entry name" value="GT1_Gtf-like"/>
    <property type="match status" value="1"/>
</dbReference>
<feature type="signal peptide" evidence="5">
    <location>
        <begin position="1"/>
        <end position="24"/>
    </location>
</feature>
<comment type="catalytic activity">
    <reaction evidence="5">
        <text>glucuronate acceptor + UDP-alpha-D-glucuronate = acceptor beta-D-glucuronoside + UDP + H(+)</text>
        <dbReference type="Rhea" id="RHEA:21032"/>
        <dbReference type="ChEBI" id="CHEBI:15378"/>
        <dbReference type="ChEBI" id="CHEBI:58052"/>
        <dbReference type="ChEBI" id="CHEBI:58223"/>
        <dbReference type="ChEBI" id="CHEBI:132367"/>
        <dbReference type="ChEBI" id="CHEBI:132368"/>
        <dbReference type="EC" id="2.4.1.17"/>
    </reaction>
</comment>
<dbReference type="InterPro" id="IPR050271">
    <property type="entry name" value="UDP-glycosyltransferase"/>
</dbReference>
<accession>A0A8K0GBN1</accession>
<dbReference type="InterPro" id="IPR002213">
    <property type="entry name" value="UDP_glucos_trans"/>
</dbReference>
<dbReference type="PROSITE" id="PS00375">
    <property type="entry name" value="UDPGT"/>
    <property type="match status" value="1"/>
</dbReference>
<dbReference type="OrthoDB" id="5835829at2759"/>
<evidence type="ECO:0000256" key="3">
    <source>
        <dbReference type="ARBA" id="ARBA00022679"/>
    </source>
</evidence>
<dbReference type="Gene3D" id="3.40.50.2000">
    <property type="entry name" value="Glycogen Phosphorylase B"/>
    <property type="match status" value="2"/>
</dbReference>
<evidence type="ECO:0000256" key="4">
    <source>
        <dbReference type="RuleBase" id="RU003718"/>
    </source>
</evidence>
<dbReference type="GO" id="GO:0015020">
    <property type="term" value="F:glucuronosyltransferase activity"/>
    <property type="evidence" value="ECO:0007669"/>
    <property type="project" value="UniProtKB-EC"/>
</dbReference>
<feature type="chain" id="PRO_5035489993" description="UDP-glucuronosyltransferase" evidence="5">
    <location>
        <begin position="25"/>
        <end position="520"/>
    </location>
</feature>
<evidence type="ECO:0000313" key="7">
    <source>
        <dbReference type="Proteomes" id="UP000801492"/>
    </source>
</evidence>
<comment type="similarity">
    <text evidence="1 4">Belongs to the UDP-glycosyltransferase family.</text>
</comment>
<evidence type="ECO:0000256" key="1">
    <source>
        <dbReference type="ARBA" id="ARBA00009995"/>
    </source>
</evidence>
<evidence type="ECO:0000313" key="6">
    <source>
        <dbReference type="EMBL" id="KAF2895932.1"/>
    </source>
</evidence>
<sequence length="520" mass="59303">MQKKIMKLVLICVAIIYFLNSSDGARILGIFPLTTYSHFILGHTLMKELASRGHEVTVMSPYPQKTPIENYKDIDLSEMLRKHEENRKNVFDIINVPPAVSILFLHHWIINGTSECLKMDVVQDFLKSDQKFDLVIVEEFVLYAFMGFCHKYNTPCVTFSATGLSLLTSNQVGNPISPSYVPNIALPYLSHMNFFQRLFNSLMYVFCELVTHLYALPQHNKILQEYFPGAPHITELYYNVSLTLINSHVSTHHPVPLVPNMIDVGGLHIKPPKKLPKDLQEYLDNAKEGVIFFSMGSNVRSMDMPVEKREIFLKTFGQLKQKVLWKWEDEKLSGKPSNVKISKWLPQTDVLAHPNIKLFITHGGLLSTTEAVYHGVPIVGIPLYGDQVMNLANAENNGIGRGLPYSELTEDKLSDLIQEVLTNPKYADNAKRRSSIMRDQPMTALERGVFWVEYALRHKGAPHLRSAALNLAWYQYLLLDVIVFVIAALFMTFLTLRFVIRKCMGSKKKSSKVSEDKKRN</sequence>
<proteinExistence type="inferred from homology"/>
<evidence type="ECO:0000256" key="5">
    <source>
        <dbReference type="RuleBase" id="RU362059"/>
    </source>
</evidence>
<name>A0A8K0GBN1_IGNLU</name>
<dbReference type="InterPro" id="IPR035595">
    <property type="entry name" value="UDP_glycos_trans_CS"/>
</dbReference>
<keyword evidence="5" id="KW-1133">Transmembrane helix</keyword>
<dbReference type="PANTHER" id="PTHR48043">
    <property type="entry name" value="EG:EG0003.4 PROTEIN-RELATED"/>
    <property type="match status" value="1"/>
</dbReference>
<comment type="caution">
    <text evidence="6">The sequence shown here is derived from an EMBL/GenBank/DDBJ whole genome shotgun (WGS) entry which is preliminary data.</text>
</comment>
<comment type="subcellular location">
    <subcellularLocation>
        <location evidence="5">Membrane</location>
        <topology evidence="5">Single-pass membrane protein</topology>
    </subcellularLocation>
</comment>
<dbReference type="PANTHER" id="PTHR48043:SF159">
    <property type="entry name" value="EG:EG0003.4 PROTEIN-RELATED"/>
    <property type="match status" value="1"/>
</dbReference>
<keyword evidence="7" id="KW-1185">Reference proteome</keyword>
<dbReference type="EMBL" id="VTPC01005505">
    <property type="protein sequence ID" value="KAF2895932.1"/>
    <property type="molecule type" value="Genomic_DNA"/>
</dbReference>
<dbReference type="Proteomes" id="UP000801492">
    <property type="component" value="Unassembled WGS sequence"/>
</dbReference>
<protein>
    <recommendedName>
        <fullName evidence="5">UDP-glucuronosyltransferase</fullName>
        <ecNumber evidence="5">2.4.1.17</ecNumber>
    </recommendedName>
</protein>
<reference evidence="6" key="1">
    <citation type="submission" date="2019-08" db="EMBL/GenBank/DDBJ databases">
        <title>The genome of the North American firefly Photinus pyralis.</title>
        <authorList>
            <consortium name="Photinus pyralis genome working group"/>
            <person name="Fallon T.R."/>
            <person name="Sander Lower S.E."/>
            <person name="Weng J.-K."/>
        </authorList>
    </citation>
    <scope>NUCLEOTIDE SEQUENCE</scope>
    <source>
        <strain evidence="6">TRF0915ILg1</strain>
        <tissue evidence="6">Whole body</tissue>
    </source>
</reference>
<evidence type="ECO:0000256" key="2">
    <source>
        <dbReference type="ARBA" id="ARBA00022676"/>
    </source>
</evidence>
<keyword evidence="5" id="KW-0732">Signal</keyword>
<keyword evidence="3 4" id="KW-0808">Transferase</keyword>
<dbReference type="FunFam" id="3.40.50.2000:FF:000050">
    <property type="entry name" value="UDP-glucuronosyltransferase"/>
    <property type="match status" value="1"/>
</dbReference>
<gene>
    <name evidence="6" type="ORF">ILUMI_10246</name>
</gene>
<organism evidence="6 7">
    <name type="scientific">Ignelater luminosus</name>
    <name type="common">Cucubano</name>
    <name type="synonym">Pyrophorus luminosus</name>
    <dbReference type="NCBI Taxonomy" id="2038154"/>
    <lineage>
        <taxon>Eukaryota</taxon>
        <taxon>Metazoa</taxon>
        <taxon>Ecdysozoa</taxon>
        <taxon>Arthropoda</taxon>
        <taxon>Hexapoda</taxon>
        <taxon>Insecta</taxon>
        <taxon>Pterygota</taxon>
        <taxon>Neoptera</taxon>
        <taxon>Endopterygota</taxon>
        <taxon>Coleoptera</taxon>
        <taxon>Polyphaga</taxon>
        <taxon>Elateriformia</taxon>
        <taxon>Elateroidea</taxon>
        <taxon>Elateridae</taxon>
        <taxon>Agrypninae</taxon>
        <taxon>Pyrophorini</taxon>
        <taxon>Ignelater</taxon>
    </lineage>
</organism>
<keyword evidence="5" id="KW-0472">Membrane</keyword>
<dbReference type="EC" id="2.4.1.17" evidence="5"/>
<dbReference type="GO" id="GO:0016020">
    <property type="term" value="C:membrane"/>
    <property type="evidence" value="ECO:0007669"/>
    <property type="project" value="UniProtKB-SubCell"/>
</dbReference>
<dbReference type="SUPFAM" id="SSF53756">
    <property type="entry name" value="UDP-Glycosyltransferase/glycogen phosphorylase"/>
    <property type="match status" value="1"/>
</dbReference>
<keyword evidence="2 4" id="KW-0328">Glycosyltransferase</keyword>
<keyword evidence="5" id="KW-0812">Transmembrane</keyword>
<feature type="transmembrane region" description="Helical" evidence="5">
    <location>
        <begin position="473"/>
        <end position="500"/>
    </location>
</feature>
<dbReference type="Pfam" id="PF00201">
    <property type="entry name" value="UDPGT"/>
    <property type="match status" value="1"/>
</dbReference>